<dbReference type="Pfam" id="PF00561">
    <property type="entry name" value="Abhydrolase_1"/>
    <property type="match status" value="1"/>
</dbReference>
<keyword evidence="2" id="KW-0378">Hydrolase</keyword>
<keyword evidence="3" id="KW-1185">Reference proteome</keyword>
<dbReference type="AlphaFoldDB" id="A0A3R8S0A1"/>
<evidence type="ECO:0000313" key="2">
    <source>
        <dbReference type="EMBL" id="RRQ49137.1"/>
    </source>
</evidence>
<name>A0A3R8S0A1_9FLAO</name>
<comment type="caution">
    <text evidence="2">The sequence shown here is derived from an EMBL/GenBank/DDBJ whole genome shotgun (WGS) entry which is preliminary data.</text>
</comment>
<protein>
    <submittedName>
        <fullName evidence="2">Alpha/beta fold hydrolase</fullName>
    </submittedName>
</protein>
<dbReference type="SUPFAM" id="SSF53474">
    <property type="entry name" value="alpha/beta-Hydrolases"/>
    <property type="match status" value="1"/>
</dbReference>
<dbReference type="GO" id="GO:0016020">
    <property type="term" value="C:membrane"/>
    <property type="evidence" value="ECO:0007669"/>
    <property type="project" value="TreeGrafter"/>
</dbReference>
<evidence type="ECO:0000259" key="1">
    <source>
        <dbReference type="Pfam" id="PF00561"/>
    </source>
</evidence>
<dbReference type="PANTHER" id="PTHR43798">
    <property type="entry name" value="MONOACYLGLYCEROL LIPASE"/>
    <property type="match status" value="1"/>
</dbReference>
<reference evidence="3" key="1">
    <citation type="submission" date="2018-08" db="EMBL/GenBank/DDBJ databases">
        <authorList>
            <person name="Khan S.A."/>
            <person name="J S.E."/>
        </authorList>
    </citation>
    <scope>NUCLEOTIDE SEQUENCE [LARGE SCALE GENOMIC DNA]</scope>
    <source>
        <strain evidence="3">PoM-212</strain>
    </source>
</reference>
<dbReference type="GO" id="GO:0016787">
    <property type="term" value="F:hydrolase activity"/>
    <property type="evidence" value="ECO:0007669"/>
    <property type="project" value="UniProtKB-KW"/>
</dbReference>
<dbReference type="InterPro" id="IPR000073">
    <property type="entry name" value="AB_hydrolase_1"/>
</dbReference>
<dbReference type="InterPro" id="IPR050266">
    <property type="entry name" value="AB_hydrolase_sf"/>
</dbReference>
<dbReference type="PANTHER" id="PTHR43798:SF33">
    <property type="entry name" value="HYDROLASE, PUTATIVE (AFU_ORTHOLOGUE AFUA_2G14860)-RELATED"/>
    <property type="match status" value="1"/>
</dbReference>
<dbReference type="InterPro" id="IPR029058">
    <property type="entry name" value="AB_hydrolase_fold"/>
</dbReference>
<dbReference type="EMBL" id="QUSX01000001">
    <property type="protein sequence ID" value="RRQ49137.1"/>
    <property type="molecule type" value="Genomic_DNA"/>
</dbReference>
<proteinExistence type="predicted"/>
<reference evidence="3" key="2">
    <citation type="submission" date="2018-12" db="EMBL/GenBank/DDBJ databases">
        <title>Maribacter lutimaris sp. nov., isolated from marine sediment.</title>
        <authorList>
            <person name="Kim K.K."/>
        </authorList>
    </citation>
    <scope>NUCLEOTIDE SEQUENCE [LARGE SCALE GENOMIC DNA]</scope>
    <source>
        <strain evidence="3">PoM-212</strain>
    </source>
</reference>
<sequence length="304" mass="35204">MIKEYLHCGSLPKSGKKGNILLGHTTYKNDNALPWVTFIDGAGGVFSTWNKQLPEFKLLYNILVIELREIDTNSNSLVNLDFDTVSKSILYVLELNNIERTHIVGFSLGTIFVKYFALKYSRNVESVILSGAIAKINRRLRFLFWIQNMVKSVFSFSSQFRFFSYFLLPNKNHKETRLFIRSQSMNWDEEEFFKWAGFTKKLNPVLNYLYSEQTDVPSVFVMGEEDKLFLPEVKKMASHNPDSLLFIIQDCGHVVNMEQALLFNRMVIGYLTGFEVASKNNRAKIKVKEGLISMERDSWKNNPV</sequence>
<feature type="domain" description="AB hydrolase-1" evidence="1">
    <location>
        <begin position="34"/>
        <end position="258"/>
    </location>
</feature>
<organism evidence="2 3">
    <name type="scientific">Maribacter algicola</name>
    <dbReference type="NCBI Taxonomy" id="2498892"/>
    <lineage>
        <taxon>Bacteria</taxon>
        <taxon>Pseudomonadati</taxon>
        <taxon>Bacteroidota</taxon>
        <taxon>Flavobacteriia</taxon>
        <taxon>Flavobacteriales</taxon>
        <taxon>Flavobacteriaceae</taxon>
        <taxon>Maribacter</taxon>
    </lineage>
</organism>
<dbReference type="Gene3D" id="3.40.50.1820">
    <property type="entry name" value="alpha/beta hydrolase"/>
    <property type="match status" value="1"/>
</dbReference>
<dbReference type="OrthoDB" id="9776853at2"/>
<accession>A0A3R8S0A1</accession>
<dbReference type="Proteomes" id="UP000286990">
    <property type="component" value="Unassembled WGS sequence"/>
</dbReference>
<evidence type="ECO:0000313" key="3">
    <source>
        <dbReference type="Proteomes" id="UP000286990"/>
    </source>
</evidence>
<gene>
    <name evidence="2" type="ORF">DZC72_00440</name>
</gene>